<accession>A0A0E9QDX1</accession>
<name>A0A0E9QDX1_ANGAN</name>
<protein>
    <submittedName>
        <fullName evidence="1">Uncharacterized protein</fullName>
    </submittedName>
</protein>
<proteinExistence type="predicted"/>
<reference evidence="1" key="1">
    <citation type="submission" date="2014-11" db="EMBL/GenBank/DDBJ databases">
        <authorList>
            <person name="Amaro Gonzalez C."/>
        </authorList>
    </citation>
    <scope>NUCLEOTIDE SEQUENCE</scope>
</reference>
<evidence type="ECO:0000313" key="1">
    <source>
        <dbReference type="EMBL" id="JAH15071.1"/>
    </source>
</evidence>
<reference evidence="1" key="2">
    <citation type="journal article" date="2015" name="Fish Shellfish Immunol.">
        <title>Early steps in the European eel (Anguilla anguilla)-Vibrio vulnificus interaction in the gills: Role of the RtxA13 toxin.</title>
        <authorList>
            <person name="Callol A."/>
            <person name="Pajuelo D."/>
            <person name="Ebbesson L."/>
            <person name="Teles M."/>
            <person name="MacKenzie S."/>
            <person name="Amaro C."/>
        </authorList>
    </citation>
    <scope>NUCLEOTIDE SEQUENCE</scope>
</reference>
<sequence>MTLLAWGADDAVSVRTAGGFPMQLKSLG</sequence>
<dbReference type="EMBL" id="GBXM01093506">
    <property type="protein sequence ID" value="JAH15071.1"/>
    <property type="molecule type" value="Transcribed_RNA"/>
</dbReference>
<organism evidence="1">
    <name type="scientific">Anguilla anguilla</name>
    <name type="common">European freshwater eel</name>
    <name type="synonym">Muraena anguilla</name>
    <dbReference type="NCBI Taxonomy" id="7936"/>
    <lineage>
        <taxon>Eukaryota</taxon>
        <taxon>Metazoa</taxon>
        <taxon>Chordata</taxon>
        <taxon>Craniata</taxon>
        <taxon>Vertebrata</taxon>
        <taxon>Euteleostomi</taxon>
        <taxon>Actinopterygii</taxon>
        <taxon>Neopterygii</taxon>
        <taxon>Teleostei</taxon>
        <taxon>Anguilliformes</taxon>
        <taxon>Anguillidae</taxon>
        <taxon>Anguilla</taxon>
    </lineage>
</organism>
<dbReference type="AlphaFoldDB" id="A0A0E9QDX1"/>